<evidence type="ECO:0000256" key="7">
    <source>
        <dbReference type="ARBA" id="ARBA00023157"/>
    </source>
</evidence>
<dbReference type="GO" id="GO:0030334">
    <property type="term" value="P:regulation of cell migration"/>
    <property type="evidence" value="ECO:0007669"/>
    <property type="project" value="TreeGrafter"/>
</dbReference>
<keyword evidence="5" id="KW-0165">Cleavage on pair of basic residues</keyword>
<proteinExistence type="inferred from homology"/>
<dbReference type="InterPro" id="IPR018142">
    <property type="entry name" value="Somatostatin/Cortistatin_C"/>
</dbReference>
<dbReference type="InterPro" id="IPR004250">
    <property type="entry name" value="Somatostatin"/>
</dbReference>
<evidence type="ECO:0000256" key="3">
    <source>
        <dbReference type="ARBA" id="ARBA00008327"/>
    </source>
</evidence>
<reference evidence="11" key="1">
    <citation type="journal article" date="2020" name="Genes (Basel)">
        <title>Identification, Expression, and Functions of the Somatostatin Gene Family in Spotted Scat (Scatophagus argus).</title>
        <authorList>
            <person name="Feng P."/>
            <person name="Tian C."/>
            <person name="Lin X."/>
            <person name="Jiang D."/>
            <person name="Shi H."/>
            <person name="Chen H."/>
            <person name="Deng S."/>
            <person name="Zhu C."/>
            <person name="Li G."/>
        </authorList>
    </citation>
    <scope>NUCLEOTIDE SEQUENCE</scope>
</reference>
<evidence type="ECO:0000256" key="4">
    <source>
        <dbReference type="ARBA" id="ARBA00022525"/>
    </source>
</evidence>
<keyword evidence="9" id="KW-0732">Signal</keyword>
<dbReference type="EMBL" id="MN503275">
    <property type="protein sequence ID" value="QJE49282.1"/>
    <property type="molecule type" value="Genomic_DNA"/>
</dbReference>
<comment type="similarity">
    <text evidence="3">Belongs to the somatostatin family.</text>
</comment>
<dbReference type="GO" id="GO:0005615">
    <property type="term" value="C:extracellular space"/>
    <property type="evidence" value="ECO:0007669"/>
    <property type="project" value="TreeGrafter"/>
</dbReference>
<feature type="signal peptide" evidence="9">
    <location>
        <begin position="1"/>
        <end position="24"/>
    </location>
</feature>
<feature type="domain" description="Somatostatin/Cortistatin C-terminal" evidence="10">
    <location>
        <begin position="93"/>
        <end position="110"/>
    </location>
</feature>
<dbReference type="PIRSF" id="PIRSF001814">
    <property type="entry name" value="Somatostatin"/>
    <property type="match status" value="1"/>
</dbReference>
<name>A0A6M3U224_SCAAR</name>
<evidence type="ECO:0000256" key="5">
    <source>
        <dbReference type="ARBA" id="ARBA00022685"/>
    </source>
</evidence>
<gene>
    <name evidence="11" type="primary">SST5</name>
</gene>
<keyword evidence="7 8" id="KW-1015">Disulfide bond</keyword>
<keyword evidence="6" id="KW-0372">Hormone</keyword>
<dbReference type="AlphaFoldDB" id="A0A6M3U224"/>
<protein>
    <submittedName>
        <fullName evidence="11">Somatostatin 5</fullName>
    </submittedName>
</protein>
<evidence type="ECO:0000259" key="10">
    <source>
        <dbReference type="Pfam" id="PF03002"/>
    </source>
</evidence>
<organism evidence="11">
    <name type="scientific">Scatophagus argus</name>
    <name type="common">Spotted scat</name>
    <name type="synonym">Chaetodon argus</name>
    <dbReference type="NCBI Taxonomy" id="75038"/>
    <lineage>
        <taxon>Eukaryota</taxon>
        <taxon>Metazoa</taxon>
        <taxon>Chordata</taxon>
        <taxon>Craniata</taxon>
        <taxon>Vertebrata</taxon>
        <taxon>Euteleostomi</taxon>
        <taxon>Actinopterygii</taxon>
        <taxon>Neopterygii</taxon>
        <taxon>Teleostei</taxon>
        <taxon>Neoteleostei</taxon>
        <taxon>Acanthomorphata</taxon>
        <taxon>Eupercaria</taxon>
        <taxon>Scatophagidae</taxon>
        <taxon>Scatophagus</taxon>
    </lineage>
</organism>
<accession>A0A6M3U224</accession>
<evidence type="ECO:0000256" key="2">
    <source>
        <dbReference type="ARBA" id="ARBA00004613"/>
    </source>
</evidence>
<feature type="disulfide bond" evidence="8">
    <location>
        <begin position="99"/>
        <end position="110"/>
    </location>
</feature>
<evidence type="ECO:0000256" key="1">
    <source>
        <dbReference type="ARBA" id="ARBA00003524"/>
    </source>
</evidence>
<comment type="function">
    <text evidence="1">Somatostatin inhibits the release of somatotropin.</text>
</comment>
<keyword evidence="4" id="KW-0964">Secreted</keyword>
<evidence type="ECO:0000313" key="11">
    <source>
        <dbReference type="EMBL" id="QJE49282.1"/>
    </source>
</evidence>
<evidence type="ECO:0000256" key="8">
    <source>
        <dbReference type="PIRSR" id="PIRSR001814-1"/>
    </source>
</evidence>
<dbReference type="GO" id="GO:0005179">
    <property type="term" value="F:hormone activity"/>
    <property type="evidence" value="ECO:0007669"/>
    <property type="project" value="UniProtKB-KW"/>
</dbReference>
<dbReference type="PANTHER" id="PTHR10558">
    <property type="entry name" value="SOMATOSTATIN"/>
    <property type="match status" value="1"/>
</dbReference>
<comment type="subcellular location">
    <subcellularLocation>
        <location evidence="2">Secreted</location>
    </subcellularLocation>
</comment>
<dbReference type="Pfam" id="PF03002">
    <property type="entry name" value="Somatostatin"/>
    <property type="match status" value="1"/>
</dbReference>
<evidence type="ECO:0000256" key="9">
    <source>
        <dbReference type="SAM" id="SignalP"/>
    </source>
</evidence>
<sequence length="110" mass="12579">MLCSQVQLLLVALFSSVLLVQVSGVPRRDMLTETLRADLANDKDLAHLLLLKFVSELMAARGDEMLPEPEDEEEQEAGVREEVMRRHLALSQRERKAGCRNFFWKTFTSC</sequence>
<feature type="chain" id="PRO_5026860316" evidence="9">
    <location>
        <begin position="25"/>
        <end position="110"/>
    </location>
</feature>
<evidence type="ECO:0000256" key="6">
    <source>
        <dbReference type="ARBA" id="ARBA00022702"/>
    </source>
</evidence>